<name>A0A429ZVV4_9ENTE</name>
<sequence length="129" mass="14921">MSNVFFGFTLEKQDETIQLDVDLLNYMLDSLYWINTTWVDSKTHQGFDMFGVSTISEDIPKFKHIISSWINVFELGTDKITLTVDFDIHKLDFQRVTFNKKDVLKTLMQIVSLCDKAISTQDSIMVLGI</sequence>
<gene>
    <name evidence="1" type="ORF">CBF35_00440</name>
</gene>
<evidence type="ECO:0008006" key="3">
    <source>
        <dbReference type="Google" id="ProtNLM"/>
    </source>
</evidence>
<dbReference type="Proteomes" id="UP000287239">
    <property type="component" value="Unassembled WGS sequence"/>
</dbReference>
<dbReference type="GeneID" id="98566820"/>
<evidence type="ECO:0000313" key="1">
    <source>
        <dbReference type="EMBL" id="RST97795.1"/>
    </source>
</evidence>
<evidence type="ECO:0000313" key="2">
    <source>
        <dbReference type="Proteomes" id="UP000287239"/>
    </source>
</evidence>
<protein>
    <recommendedName>
        <fullName evidence="3">Coproporphyrinogen III oxidase</fullName>
    </recommendedName>
</protein>
<comment type="caution">
    <text evidence="1">The sequence shown here is derived from an EMBL/GenBank/DDBJ whole genome shotgun (WGS) entry which is preliminary data.</text>
</comment>
<keyword evidence="2" id="KW-1185">Reference proteome</keyword>
<organism evidence="1 2">
    <name type="scientific">Vagococcus salmoninarum</name>
    <dbReference type="NCBI Taxonomy" id="2739"/>
    <lineage>
        <taxon>Bacteria</taxon>
        <taxon>Bacillati</taxon>
        <taxon>Bacillota</taxon>
        <taxon>Bacilli</taxon>
        <taxon>Lactobacillales</taxon>
        <taxon>Enterococcaceae</taxon>
        <taxon>Vagococcus</taxon>
    </lineage>
</organism>
<accession>A0A429ZVV4</accession>
<dbReference type="RefSeq" id="WP_126777916.1">
    <property type="nucleotide sequence ID" value="NZ_NGJU01000001.1"/>
</dbReference>
<dbReference type="AlphaFoldDB" id="A0A429ZVV4"/>
<proteinExistence type="predicted"/>
<reference evidence="1 2" key="1">
    <citation type="submission" date="2017-05" db="EMBL/GenBank/DDBJ databases">
        <title>Vagococcus spp. assemblies.</title>
        <authorList>
            <person name="Gulvik C.A."/>
        </authorList>
    </citation>
    <scope>NUCLEOTIDE SEQUENCE [LARGE SCALE GENOMIC DNA]</scope>
    <source>
        <strain evidence="1 2">NCFB 2777</strain>
    </source>
</reference>
<dbReference type="OrthoDB" id="2173585at2"/>
<dbReference type="EMBL" id="NGJU01000001">
    <property type="protein sequence ID" value="RST97795.1"/>
    <property type="molecule type" value="Genomic_DNA"/>
</dbReference>